<accession>A0ABU0CY56</accession>
<dbReference type="InterPro" id="IPR012347">
    <property type="entry name" value="Ferritin-like"/>
</dbReference>
<feature type="coiled-coil region" evidence="1">
    <location>
        <begin position="30"/>
        <end position="57"/>
    </location>
</feature>
<comment type="caution">
    <text evidence="2">The sequence shown here is derived from an EMBL/GenBank/DDBJ whole genome shotgun (WGS) entry which is preliminary data.</text>
</comment>
<gene>
    <name evidence="2" type="ORF">J2S00_003911</name>
</gene>
<name>A0ABU0CY56_9BACI</name>
<organism evidence="2 3">
    <name type="scientific">Caldalkalibacillus uzonensis</name>
    <dbReference type="NCBI Taxonomy" id="353224"/>
    <lineage>
        <taxon>Bacteria</taxon>
        <taxon>Bacillati</taxon>
        <taxon>Bacillota</taxon>
        <taxon>Bacilli</taxon>
        <taxon>Bacillales</taxon>
        <taxon>Bacillaceae</taxon>
        <taxon>Caldalkalibacillus</taxon>
    </lineage>
</organism>
<dbReference type="Gene3D" id="1.20.1260.10">
    <property type="match status" value="1"/>
</dbReference>
<proteinExistence type="predicted"/>
<protein>
    <submittedName>
        <fullName evidence="2">Ferritin-like metal-binding protein YciE</fullName>
    </submittedName>
</protein>
<keyword evidence="3" id="KW-1185">Reference proteome</keyword>
<dbReference type="InterPro" id="IPR009078">
    <property type="entry name" value="Ferritin-like_SF"/>
</dbReference>
<keyword evidence="1" id="KW-0175">Coiled coil</keyword>
<sequence>MKDTDMLFDAAEFEKQTASAFAIMAADAGSEELRQKLIQHQNTLQQHQRQFVQLMAQLQGGQRNPV</sequence>
<evidence type="ECO:0000313" key="3">
    <source>
        <dbReference type="Proteomes" id="UP001232445"/>
    </source>
</evidence>
<dbReference type="Pfam" id="PF07875">
    <property type="entry name" value="Coat_F"/>
    <property type="match status" value="1"/>
</dbReference>
<dbReference type="RefSeq" id="WP_307343719.1">
    <property type="nucleotide sequence ID" value="NZ_JAUSUQ010000030.1"/>
</dbReference>
<dbReference type="InterPro" id="IPR012851">
    <property type="entry name" value="Spore_coat_CotF-like"/>
</dbReference>
<evidence type="ECO:0000313" key="2">
    <source>
        <dbReference type="EMBL" id="MDQ0341067.1"/>
    </source>
</evidence>
<dbReference type="SUPFAM" id="SSF47240">
    <property type="entry name" value="Ferritin-like"/>
    <property type="match status" value="1"/>
</dbReference>
<dbReference type="Proteomes" id="UP001232445">
    <property type="component" value="Unassembled WGS sequence"/>
</dbReference>
<reference evidence="2 3" key="1">
    <citation type="submission" date="2023-07" db="EMBL/GenBank/DDBJ databases">
        <title>Genomic Encyclopedia of Type Strains, Phase IV (KMG-IV): sequencing the most valuable type-strain genomes for metagenomic binning, comparative biology and taxonomic classification.</title>
        <authorList>
            <person name="Goeker M."/>
        </authorList>
    </citation>
    <scope>NUCLEOTIDE SEQUENCE [LARGE SCALE GENOMIC DNA]</scope>
    <source>
        <strain evidence="2 3">DSM 17740</strain>
    </source>
</reference>
<evidence type="ECO:0000256" key="1">
    <source>
        <dbReference type="SAM" id="Coils"/>
    </source>
</evidence>
<dbReference type="EMBL" id="JAUSUQ010000030">
    <property type="protein sequence ID" value="MDQ0341067.1"/>
    <property type="molecule type" value="Genomic_DNA"/>
</dbReference>